<evidence type="ECO:0000313" key="1">
    <source>
        <dbReference type="EMBL" id="KPJ03052.1"/>
    </source>
</evidence>
<accession>A0A194QC57</accession>
<dbReference type="EMBL" id="KQ459193">
    <property type="protein sequence ID" value="KPJ03052.1"/>
    <property type="molecule type" value="Genomic_DNA"/>
</dbReference>
<proteinExistence type="predicted"/>
<organism evidence="1 2">
    <name type="scientific">Papilio xuthus</name>
    <name type="common">Asian swallowtail butterfly</name>
    <dbReference type="NCBI Taxonomy" id="66420"/>
    <lineage>
        <taxon>Eukaryota</taxon>
        <taxon>Metazoa</taxon>
        <taxon>Ecdysozoa</taxon>
        <taxon>Arthropoda</taxon>
        <taxon>Hexapoda</taxon>
        <taxon>Insecta</taxon>
        <taxon>Pterygota</taxon>
        <taxon>Neoptera</taxon>
        <taxon>Endopterygota</taxon>
        <taxon>Lepidoptera</taxon>
        <taxon>Glossata</taxon>
        <taxon>Ditrysia</taxon>
        <taxon>Papilionoidea</taxon>
        <taxon>Papilionidae</taxon>
        <taxon>Papilioninae</taxon>
        <taxon>Papilio</taxon>
    </lineage>
</organism>
<reference evidence="1 2" key="1">
    <citation type="journal article" date="2015" name="Nat. Commun.">
        <title>Outbred genome sequencing and CRISPR/Cas9 gene editing in butterflies.</title>
        <authorList>
            <person name="Li X."/>
            <person name="Fan D."/>
            <person name="Zhang W."/>
            <person name="Liu G."/>
            <person name="Zhang L."/>
            <person name="Zhao L."/>
            <person name="Fang X."/>
            <person name="Chen L."/>
            <person name="Dong Y."/>
            <person name="Chen Y."/>
            <person name="Ding Y."/>
            <person name="Zhao R."/>
            <person name="Feng M."/>
            <person name="Zhu Y."/>
            <person name="Feng Y."/>
            <person name="Jiang X."/>
            <person name="Zhu D."/>
            <person name="Xiang H."/>
            <person name="Feng X."/>
            <person name="Li S."/>
            <person name="Wang J."/>
            <person name="Zhang G."/>
            <person name="Kronforst M.R."/>
            <person name="Wang W."/>
        </authorList>
    </citation>
    <scope>NUCLEOTIDE SEQUENCE [LARGE SCALE GENOMIC DNA]</scope>
    <source>
        <strain evidence="1">Ya'a_city_454_Px</strain>
        <tissue evidence="1">Whole body</tissue>
    </source>
</reference>
<protein>
    <submittedName>
        <fullName evidence="1">Uncharacterized protein</fullName>
    </submittedName>
</protein>
<sequence length="206" mass="23784">MMNNSTIVVTGGNSGRARFNIIARIVPARPVIYHDHTEDRREVEAIPRLSKECAYRSPNLVLFPFPPFLKGKYGKWKWTFRMRGCMERENIFSFCASFQMSMDQFHMSMDNGHFVISAISGGRSLIYLLITICFVSALPSRSIQELEQQYLFKLPRPWRTPDIPSKFPRKGEYPCKDGICKTKTPCEDCQGPLPLDMGWDELKFNT</sequence>
<keyword evidence="2" id="KW-1185">Reference proteome</keyword>
<dbReference type="Proteomes" id="UP000053268">
    <property type="component" value="Unassembled WGS sequence"/>
</dbReference>
<evidence type="ECO:0000313" key="2">
    <source>
        <dbReference type="Proteomes" id="UP000053268"/>
    </source>
</evidence>
<gene>
    <name evidence="1" type="ORF">RR46_06210</name>
</gene>
<dbReference type="AlphaFoldDB" id="A0A194QC57"/>
<name>A0A194QC57_PAPXU</name>